<evidence type="ECO:0000313" key="1">
    <source>
        <dbReference type="EMBL" id="CCI11003.1"/>
    </source>
</evidence>
<dbReference type="InterPro" id="IPR043472">
    <property type="entry name" value="Macro_dom-like"/>
</dbReference>
<dbReference type="EMBL" id="CAIX01000504">
    <property type="protein sequence ID" value="CCI11003.1"/>
    <property type="molecule type" value="Genomic_DNA"/>
</dbReference>
<dbReference type="Gene3D" id="3.40.220.10">
    <property type="entry name" value="Leucine Aminopeptidase, subunit E, domain 1"/>
    <property type="match status" value="1"/>
</dbReference>
<proteinExistence type="predicted"/>
<accession>A0A024FV30</accession>
<dbReference type="Proteomes" id="UP000053237">
    <property type="component" value="Unassembled WGS sequence"/>
</dbReference>
<dbReference type="InParanoid" id="A0A024FV30"/>
<reference evidence="1 2" key="1">
    <citation type="submission" date="2012-05" db="EMBL/GenBank/DDBJ databases">
        <title>Recombination and specialization in a pathogen metapopulation.</title>
        <authorList>
            <person name="Gardiner A."/>
            <person name="Kemen E."/>
            <person name="Schultz-Larsen T."/>
            <person name="MacLean D."/>
            <person name="Van Oosterhout C."/>
            <person name="Jones J.D.G."/>
        </authorList>
    </citation>
    <scope>NUCLEOTIDE SEQUENCE [LARGE SCALE GENOMIC DNA]</scope>
    <source>
        <strain evidence="1 2">Ac Nc2</strain>
    </source>
</reference>
<dbReference type="SUPFAM" id="SSF52949">
    <property type="entry name" value="Macro domain-like"/>
    <property type="match status" value="1"/>
</dbReference>
<evidence type="ECO:0000313" key="2">
    <source>
        <dbReference type="Proteomes" id="UP000053237"/>
    </source>
</evidence>
<comment type="caution">
    <text evidence="1">The sequence shown here is derived from an EMBL/GenBank/DDBJ whole genome shotgun (WGS) entry which is preliminary data.</text>
</comment>
<dbReference type="AlphaFoldDB" id="A0A024FV30"/>
<keyword evidence="2" id="KW-1185">Reference proteome</keyword>
<gene>
    <name evidence="1" type="ORF">BN9_122020</name>
</gene>
<organism evidence="1 2">
    <name type="scientific">Albugo candida</name>
    <dbReference type="NCBI Taxonomy" id="65357"/>
    <lineage>
        <taxon>Eukaryota</taxon>
        <taxon>Sar</taxon>
        <taxon>Stramenopiles</taxon>
        <taxon>Oomycota</taxon>
        <taxon>Peronosporomycetes</taxon>
        <taxon>Albuginales</taxon>
        <taxon>Albuginaceae</taxon>
        <taxon>Albugo</taxon>
    </lineage>
</organism>
<evidence type="ECO:0008006" key="3">
    <source>
        <dbReference type="Google" id="ProtNLM"/>
    </source>
</evidence>
<sequence>MGRLSDCYDLFGPIIPFLEPLELEHYCIAVQETHRGIQNLVNASKWRYLLKANYNIGDSFFNSKPPSTPQHSRSRKSLTSKTEVLKSPVECDVIVGCLEMKNYLAIATLHRCFMENVFIIEGDIGCVTKIDGHQVDCIAFPTSGGLLNPAIGVAGRIHSLAGPNLNSFLIKNRTTFSQKHGPYYHQQSKCDLRLYEAYVMALREIRNSDGIDCATFASISTGNNRYPPEEASHLALTAMLDMMRIFRWRTKLAIVCIDRSTFKSFVRAKHAARTSDFGGVIENLKQLEDRQSEYISHQQRERVIVQELTTKIQTLENAFESLSNAFVSEIDDLQGKMLKKIEQLGDRVKVMERTSKVVGKTLDVIEKKQTEQVKLLGHSESTFQERFEHLSGSVSEAKKEVICLEEKVKVFGTQKDELSGRLDVIQVLQKEATEWTHKAKVDAVEHHMDHENLKQELKCATLALASDVQTLAGQSSAMRAALQQTHTEWKRQLESMREAIDMRIQKECSERHQRLHSVTQMLTANEFNAHEKYSQLQKSSSVIRAAIQEHMNICAKEFRSLSNRYKKLNDQVQNTSQEISKEIAYCTTHCSEQYHTLHRSVQQLAQILNISRA</sequence>
<dbReference type="OrthoDB" id="6077599at2759"/>
<protein>
    <recommendedName>
        <fullName evidence="3">Macro domain-containing protein</fullName>
    </recommendedName>
</protein>
<name>A0A024FV30_9STRA</name>